<sequence length="578" mass="63340">MAFSSQRRKSVSEFVKKRPNYPGLEDTFRNFCETKAGPAKSGFVEMDGKTFAKVFKDCGLMGNKKGQLSTISIDINFSKCKPKGERKIVYKDFLEAVHICATEMGLSYEELCEKIASTKGPKFEGTKGSTFVASSIDRPKVTEEVSLPPATEVEGLRQVFQAFNVFGGGDPDAMPNDRYIKLCKDTGVIDRKFDSTACDLVFSKIKPMGERKITYKMFRECVNHIAYQKGKDYKALAKTIVDAGGPANSGTKADAVKFHDDKNLWTGAYGEAVGRKAPVRKDSADGSVITPANELPSLPGLEDTFDSFCVGKITGVSSSGVDMDGVTFSKLFKDSGLMGEGQGQVNTIRIDLAFNAVKPKGDRRIVFAQFRQAVDLLSRDMGITYEELSSKIAECKGPIFAGTEGTTFVASTLVRERVIEDVQLDPPEEVPGLLEVFQAFNVFGGGDPDQMPNDRYIKLCQECGVIDAEYDTTKADLVFVKIKPKGARKIDYEKFKDVINLIAYQKSMGYLTLAQKIVEAGGPVNKGTVADSVKFHDDKELWTGAYGERVDRKAPERKAPRKASIVKAAGAVMALKKT</sequence>
<dbReference type="InterPro" id="IPR011992">
    <property type="entry name" value="EF-hand-dom_pair"/>
</dbReference>
<dbReference type="GO" id="GO:0001578">
    <property type="term" value="P:microtubule bundle formation"/>
    <property type="evidence" value="ECO:0007669"/>
    <property type="project" value="TreeGrafter"/>
</dbReference>
<dbReference type="PANTHER" id="PTHR12932:SF9">
    <property type="entry name" value="TUBULIN POLYMERIZATION-PROMOTING PROTEIN HOMOLOG"/>
    <property type="match status" value="1"/>
</dbReference>
<dbReference type="GO" id="GO:0005874">
    <property type="term" value="C:microtubule"/>
    <property type="evidence" value="ECO:0007669"/>
    <property type="project" value="TreeGrafter"/>
</dbReference>
<accession>A0A5B8MRR2</accession>
<evidence type="ECO:0000313" key="3">
    <source>
        <dbReference type="Proteomes" id="UP000316726"/>
    </source>
</evidence>
<dbReference type="AlphaFoldDB" id="A0A5B8MRR2"/>
<dbReference type="Gene3D" id="1.10.238.10">
    <property type="entry name" value="EF-hand"/>
    <property type="match status" value="4"/>
</dbReference>
<dbReference type="Proteomes" id="UP000316726">
    <property type="component" value="Chromosome 9"/>
</dbReference>
<dbReference type="OrthoDB" id="548799at2759"/>
<dbReference type="GO" id="GO:0015631">
    <property type="term" value="F:tubulin binding"/>
    <property type="evidence" value="ECO:0007669"/>
    <property type="project" value="InterPro"/>
</dbReference>
<dbReference type="InterPro" id="IPR008907">
    <property type="entry name" value="TPP/p25"/>
</dbReference>
<comment type="similarity">
    <text evidence="1">Belongs to the TPPP family.</text>
</comment>
<gene>
    <name evidence="2" type="ORF">A3770_09p56610</name>
</gene>
<protein>
    <submittedName>
        <fullName evidence="2">Uncharacterized protein</fullName>
    </submittedName>
</protein>
<name>A0A5B8MRR2_9CHLO</name>
<dbReference type="SUPFAM" id="SSF47473">
    <property type="entry name" value="EF-hand"/>
    <property type="match status" value="4"/>
</dbReference>
<keyword evidence="3" id="KW-1185">Reference proteome</keyword>
<evidence type="ECO:0000313" key="2">
    <source>
        <dbReference type="EMBL" id="QDZ23143.1"/>
    </source>
</evidence>
<dbReference type="Pfam" id="PF05517">
    <property type="entry name" value="p25-alpha"/>
    <property type="match status" value="4"/>
</dbReference>
<dbReference type="EMBL" id="CP031042">
    <property type="protein sequence ID" value="QDZ23143.1"/>
    <property type="molecule type" value="Genomic_DNA"/>
</dbReference>
<dbReference type="PANTHER" id="PTHR12932">
    <property type="entry name" value="P25 ALPHA-RELATED"/>
    <property type="match status" value="1"/>
</dbReference>
<organism evidence="2 3">
    <name type="scientific">Chloropicon primus</name>
    <dbReference type="NCBI Taxonomy" id="1764295"/>
    <lineage>
        <taxon>Eukaryota</taxon>
        <taxon>Viridiplantae</taxon>
        <taxon>Chlorophyta</taxon>
        <taxon>Chloropicophyceae</taxon>
        <taxon>Chloropicales</taxon>
        <taxon>Chloropicaceae</taxon>
        <taxon>Chloropicon</taxon>
    </lineage>
</organism>
<evidence type="ECO:0000256" key="1">
    <source>
        <dbReference type="ARBA" id="ARBA00010994"/>
    </source>
</evidence>
<dbReference type="GO" id="GO:0032273">
    <property type="term" value="P:positive regulation of protein polymerization"/>
    <property type="evidence" value="ECO:0007669"/>
    <property type="project" value="TreeGrafter"/>
</dbReference>
<reference evidence="2 3" key="1">
    <citation type="submission" date="2018-07" db="EMBL/GenBank/DDBJ databases">
        <title>The complete nuclear genome of the prasinophyte Chloropicon primus (CCMP1205).</title>
        <authorList>
            <person name="Pombert J.-F."/>
            <person name="Otis C."/>
            <person name="Turmel M."/>
            <person name="Lemieux C."/>
        </authorList>
    </citation>
    <scope>NUCLEOTIDE SEQUENCE [LARGE SCALE GENOMIC DNA]</scope>
    <source>
        <strain evidence="2 3">CCMP1205</strain>
    </source>
</reference>
<proteinExistence type="inferred from homology"/>
<dbReference type="GO" id="GO:0046785">
    <property type="term" value="P:microtubule polymerization"/>
    <property type="evidence" value="ECO:0007669"/>
    <property type="project" value="InterPro"/>
</dbReference>